<dbReference type="PROSITE" id="PS00785">
    <property type="entry name" value="5_NUCLEOTIDASE_1"/>
    <property type="match status" value="1"/>
</dbReference>
<dbReference type="InterPro" id="IPR006179">
    <property type="entry name" value="5_nucleotidase/apyrase"/>
</dbReference>
<dbReference type="InterPro" id="IPR008334">
    <property type="entry name" value="5'-Nucleotdase_C"/>
</dbReference>
<organism evidence="14 15">
    <name type="scientific">Falsibacillus pallidus</name>
    <dbReference type="NCBI Taxonomy" id="493781"/>
    <lineage>
        <taxon>Bacteria</taxon>
        <taxon>Bacillati</taxon>
        <taxon>Bacillota</taxon>
        <taxon>Bacilli</taxon>
        <taxon>Bacillales</taxon>
        <taxon>Bacillaceae</taxon>
        <taxon>Falsibacillus</taxon>
    </lineage>
</organism>
<evidence type="ECO:0000256" key="6">
    <source>
        <dbReference type="ARBA" id="ARBA00022723"/>
    </source>
</evidence>
<evidence type="ECO:0000256" key="9">
    <source>
        <dbReference type="ARBA" id="ARBA00022801"/>
    </source>
</evidence>
<dbReference type="GO" id="GO:0008663">
    <property type="term" value="F:2',3'-cyclic-nucleotide 2'-phosphodiesterase activity"/>
    <property type="evidence" value="ECO:0007669"/>
    <property type="project" value="UniProtKB-EC"/>
</dbReference>
<dbReference type="PANTHER" id="PTHR11575:SF6">
    <property type="entry name" value="2',3'-CYCLIC-NUCLEOTIDE 2'-PHOSPHODIESTERASE_3'-NUCLEOTIDASE"/>
    <property type="match status" value="1"/>
</dbReference>
<comment type="subcellular location">
    <subcellularLocation>
        <location evidence="4">Cell envelope</location>
    </subcellularLocation>
</comment>
<evidence type="ECO:0000256" key="8">
    <source>
        <dbReference type="ARBA" id="ARBA00022741"/>
    </source>
</evidence>
<accession>A0A370GFN0</accession>
<evidence type="ECO:0000256" key="2">
    <source>
        <dbReference type="ARBA" id="ARBA00001730"/>
    </source>
</evidence>
<protein>
    <submittedName>
        <fullName evidence="14">2',3'-cyclic-nucleotide 2'-phosphodiesterase/3'-nucleotidase</fullName>
    </submittedName>
</protein>
<dbReference type="AlphaFoldDB" id="A0A370GFN0"/>
<keyword evidence="15" id="KW-1185">Reference proteome</keyword>
<dbReference type="GO" id="GO:0008254">
    <property type="term" value="F:3'-nucleotidase activity"/>
    <property type="evidence" value="ECO:0007669"/>
    <property type="project" value="UniProtKB-EC"/>
</dbReference>
<dbReference type="GO" id="GO:0000166">
    <property type="term" value="F:nucleotide binding"/>
    <property type="evidence" value="ECO:0007669"/>
    <property type="project" value="UniProtKB-KW"/>
</dbReference>
<dbReference type="SUPFAM" id="SSF55816">
    <property type="entry name" value="5'-nucleotidase (syn. UDP-sugar hydrolase), C-terminal domain"/>
    <property type="match status" value="1"/>
</dbReference>
<feature type="domain" description="5'-Nucleotidase C-terminal" evidence="13">
    <location>
        <begin position="332"/>
        <end position="490"/>
    </location>
</feature>
<keyword evidence="8 11" id="KW-0547">Nucleotide-binding</keyword>
<feature type="domain" description="Calcineurin-like phosphoesterase" evidence="12">
    <location>
        <begin position="10"/>
        <end position="243"/>
    </location>
</feature>
<evidence type="ECO:0000256" key="5">
    <source>
        <dbReference type="ARBA" id="ARBA00006654"/>
    </source>
</evidence>
<proteinExistence type="inferred from homology"/>
<dbReference type="PRINTS" id="PR01607">
    <property type="entry name" value="APYRASEFAMLY"/>
</dbReference>
<dbReference type="Gene3D" id="3.60.21.10">
    <property type="match status" value="1"/>
</dbReference>
<evidence type="ECO:0000256" key="10">
    <source>
        <dbReference type="ARBA" id="ARBA00023268"/>
    </source>
</evidence>
<reference evidence="14 15" key="1">
    <citation type="submission" date="2018-07" db="EMBL/GenBank/DDBJ databases">
        <title>Genomic Encyclopedia of Type Strains, Phase IV (KMG-IV): sequencing the most valuable type-strain genomes for metagenomic binning, comparative biology and taxonomic classification.</title>
        <authorList>
            <person name="Goeker M."/>
        </authorList>
    </citation>
    <scope>NUCLEOTIDE SEQUENCE [LARGE SCALE GENOMIC DNA]</scope>
    <source>
        <strain evidence="14 15">DSM 25281</strain>
    </source>
</reference>
<dbReference type="SUPFAM" id="SSF56300">
    <property type="entry name" value="Metallo-dependent phosphatases"/>
    <property type="match status" value="1"/>
</dbReference>
<evidence type="ECO:0000256" key="11">
    <source>
        <dbReference type="RuleBase" id="RU362119"/>
    </source>
</evidence>
<dbReference type="GO" id="GO:0030288">
    <property type="term" value="C:outer membrane-bounded periplasmic space"/>
    <property type="evidence" value="ECO:0007669"/>
    <property type="project" value="TreeGrafter"/>
</dbReference>
<keyword evidence="7" id="KW-0732">Signal</keyword>
<evidence type="ECO:0000313" key="14">
    <source>
        <dbReference type="EMBL" id="RDI41919.1"/>
    </source>
</evidence>
<evidence type="ECO:0000313" key="15">
    <source>
        <dbReference type="Proteomes" id="UP000255326"/>
    </source>
</evidence>
<gene>
    <name evidence="14" type="ORF">DFR59_10678</name>
</gene>
<keyword evidence="9 11" id="KW-0378">Hydrolase</keyword>
<evidence type="ECO:0000256" key="1">
    <source>
        <dbReference type="ARBA" id="ARBA00000527"/>
    </source>
</evidence>
<dbReference type="RefSeq" id="WP_114745806.1">
    <property type="nucleotide sequence ID" value="NZ_QQAY01000006.1"/>
</dbReference>
<dbReference type="InterPro" id="IPR041827">
    <property type="entry name" value="CpdB_N"/>
</dbReference>
<dbReference type="InterPro" id="IPR029052">
    <property type="entry name" value="Metallo-depent_PP-like"/>
</dbReference>
<dbReference type="Gene3D" id="3.90.780.10">
    <property type="entry name" value="5'-Nucleotidase, C-terminal domain"/>
    <property type="match status" value="1"/>
</dbReference>
<dbReference type="GO" id="GO:0046872">
    <property type="term" value="F:metal ion binding"/>
    <property type="evidence" value="ECO:0007669"/>
    <property type="project" value="UniProtKB-KW"/>
</dbReference>
<dbReference type="InterPro" id="IPR004843">
    <property type="entry name" value="Calcineurin-like_PHP"/>
</dbReference>
<sequence>MKTDARFKLSILETSDVHGNVYPINYGLNAESPVGLGKISTLINEVKKEAEHTFIIDNGDVIQGTPLTYHYARFEAGKPNPMIQILNHLGYEAAVFGNHEFNYGLELLHQSIKESSFPWLSANLLNKETGEPFFGKPYLIKEFPKGPRVGVLGLTTHYIPNWEKEEHIEGIEFQACLEAAKKWVPYLKNEEKVDLLVVSYHGGFERDLETGEATEVLTSENQGYQMCQEVEGIDVLLTGHQHRFISGESVNGVLVVQPGSQGRALGKVDVEMAFTDGEWKVQSKTSELLYTEEVVADEEVLAMVKDYEEATQEWLDQPIGKILGDMKVQDPMKIRTGDHALIEFFNRVQMEAVGVDISSTSLFDNLAPGLTEDVTMRDVVANYIYPNTLKVIRITGADLKDALEQTASYFAPYTGGEIEVNPKFLYPKPEHYNYDMWEGIEYEINISRPFGERITKLDYHGEPIDPSKEYDVVMNNYRAGGGGNYMMFKDKPVIVDLPMDVSELIANYILERKVIEAKVDHNWKVTHD</sequence>
<dbReference type="GO" id="GO:0009166">
    <property type="term" value="P:nucleotide catabolic process"/>
    <property type="evidence" value="ECO:0007669"/>
    <property type="project" value="InterPro"/>
</dbReference>
<dbReference type="InterPro" id="IPR006146">
    <property type="entry name" value="5'-Nucleotdase_CS"/>
</dbReference>
<evidence type="ECO:0000256" key="7">
    <source>
        <dbReference type="ARBA" id="ARBA00022729"/>
    </source>
</evidence>
<evidence type="ECO:0000259" key="13">
    <source>
        <dbReference type="Pfam" id="PF02872"/>
    </source>
</evidence>
<evidence type="ECO:0000256" key="4">
    <source>
        <dbReference type="ARBA" id="ARBA00004196"/>
    </source>
</evidence>
<dbReference type="OrthoDB" id="9775118at2"/>
<comment type="similarity">
    <text evidence="5 11">Belongs to the 5'-nucleotidase family.</text>
</comment>
<evidence type="ECO:0000256" key="3">
    <source>
        <dbReference type="ARBA" id="ARBA00001968"/>
    </source>
</evidence>
<dbReference type="CDD" id="cd07410">
    <property type="entry name" value="MPP_CpdB_N"/>
    <property type="match status" value="1"/>
</dbReference>
<dbReference type="Proteomes" id="UP000255326">
    <property type="component" value="Unassembled WGS sequence"/>
</dbReference>
<keyword evidence="10" id="KW-0511">Multifunctional enzyme</keyword>
<keyword evidence="6" id="KW-0479">Metal-binding</keyword>
<dbReference type="EMBL" id="QQAY01000006">
    <property type="protein sequence ID" value="RDI41919.1"/>
    <property type="molecule type" value="Genomic_DNA"/>
</dbReference>
<dbReference type="Pfam" id="PF00149">
    <property type="entry name" value="Metallophos"/>
    <property type="match status" value="1"/>
</dbReference>
<comment type="caution">
    <text evidence="14">The sequence shown here is derived from an EMBL/GenBank/DDBJ whole genome shotgun (WGS) entry which is preliminary data.</text>
</comment>
<dbReference type="PANTHER" id="PTHR11575">
    <property type="entry name" value="5'-NUCLEOTIDASE-RELATED"/>
    <property type="match status" value="1"/>
</dbReference>
<comment type="catalytic activity">
    <reaction evidence="2">
        <text>a nucleoside 2',3'-cyclic phosphate + H2O = a nucleoside 3'-phosphate + H(+)</text>
        <dbReference type="Rhea" id="RHEA:19621"/>
        <dbReference type="ChEBI" id="CHEBI:15377"/>
        <dbReference type="ChEBI" id="CHEBI:15378"/>
        <dbReference type="ChEBI" id="CHEBI:66949"/>
        <dbReference type="ChEBI" id="CHEBI:66954"/>
        <dbReference type="EC" id="3.1.4.16"/>
    </reaction>
</comment>
<name>A0A370GFN0_9BACI</name>
<comment type="catalytic activity">
    <reaction evidence="1">
        <text>a ribonucleoside 3'-phosphate + H2O = a ribonucleoside + phosphate</text>
        <dbReference type="Rhea" id="RHEA:10144"/>
        <dbReference type="ChEBI" id="CHEBI:13197"/>
        <dbReference type="ChEBI" id="CHEBI:15377"/>
        <dbReference type="ChEBI" id="CHEBI:18254"/>
        <dbReference type="ChEBI" id="CHEBI:43474"/>
        <dbReference type="EC" id="3.1.3.6"/>
    </reaction>
</comment>
<evidence type="ECO:0000259" key="12">
    <source>
        <dbReference type="Pfam" id="PF00149"/>
    </source>
</evidence>
<dbReference type="InterPro" id="IPR036907">
    <property type="entry name" value="5'-Nucleotdase_C_sf"/>
</dbReference>
<comment type="cofactor">
    <cofactor evidence="3">
        <name>a divalent metal cation</name>
        <dbReference type="ChEBI" id="CHEBI:60240"/>
    </cofactor>
</comment>
<dbReference type="Pfam" id="PF02872">
    <property type="entry name" value="5_nucleotid_C"/>
    <property type="match status" value="1"/>
</dbReference>